<dbReference type="Pfam" id="PF01418">
    <property type="entry name" value="HTH_6"/>
    <property type="match status" value="1"/>
</dbReference>
<dbReference type="GO" id="GO:0097367">
    <property type="term" value="F:carbohydrate derivative binding"/>
    <property type="evidence" value="ECO:0007669"/>
    <property type="project" value="InterPro"/>
</dbReference>
<gene>
    <name evidence="2" type="ORF">FBQ73_01150</name>
</gene>
<dbReference type="GO" id="GO:0003700">
    <property type="term" value="F:DNA-binding transcription factor activity"/>
    <property type="evidence" value="ECO:0007669"/>
    <property type="project" value="InterPro"/>
</dbReference>
<dbReference type="OrthoDB" id="3237351at2"/>
<dbReference type="Pfam" id="PF01380">
    <property type="entry name" value="SIS"/>
    <property type="match status" value="1"/>
</dbReference>
<dbReference type="Proteomes" id="UP000305131">
    <property type="component" value="Unassembled WGS sequence"/>
</dbReference>
<dbReference type="SUPFAM" id="SSF46689">
    <property type="entry name" value="Homeodomain-like"/>
    <property type="match status" value="1"/>
</dbReference>
<dbReference type="EMBL" id="VAUP01000004">
    <property type="protein sequence ID" value="TLX44696.1"/>
    <property type="molecule type" value="Genomic_DNA"/>
</dbReference>
<dbReference type="GeneID" id="95772068"/>
<dbReference type="GO" id="GO:0003677">
    <property type="term" value="F:DNA binding"/>
    <property type="evidence" value="ECO:0007669"/>
    <property type="project" value="InterPro"/>
</dbReference>
<name>A0A6C1KUZ6_XANAU</name>
<organism evidence="2 3">
    <name type="scientific">Xanthobacter autotrophicus</name>
    <dbReference type="NCBI Taxonomy" id="280"/>
    <lineage>
        <taxon>Bacteria</taxon>
        <taxon>Pseudomonadati</taxon>
        <taxon>Pseudomonadota</taxon>
        <taxon>Alphaproteobacteria</taxon>
        <taxon>Hyphomicrobiales</taxon>
        <taxon>Xanthobacteraceae</taxon>
        <taxon>Xanthobacter</taxon>
    </lineage>
</organism>
<feature type="domain" description="HTH rpiR-type" evidence="1">
    <location>
        <begin position="9"/>
        <end position="85"/>
    </location>
</feature>
<dbReference type="GO" id="GO:1901135">
    <property type="term" value="P:carbohydrate derivative metabolic process"/>
    <property type="evidence" value="ECO:0007669"/>
    <property type="project" value="InterPro"/>
</dbReference>
<dbReference type="SUPFAM" id="SSF53697">
    <property type="entry name" value="SIS domain"/>
    <property type="match status" value="1"/>
</dbReference>
<dbReference type="PANTHER" id="PTHR30514">
    <property type="entry name" value="GLUCOKINASE"/>
    <property type="match status" value="1"/>
</dbReference>
<dbReference type="InterPro" id="IPR009057">
    <property type="entry name" value="Homeodomain-like_sf"/>
</dbReference>
<dbReference type="AlphaFoldDB" id="A0A6C1KUZ6"/>
<evidence type="ECO:0000313" key="3">
    <source>
        <dbReference type="Proteomes" id="UP000305131"/>
    </source>
</evidence>
<dbReference type="RefSeq" id="WP_138397698.1">
    <property type="nucleotide sequence ID" value="NZ_JBAFVI010000009.1"/>
</dbReference>
<accession>A0A6C1KUZ6</accession>
<reference evidence="2 3" key="1">
    <citation type="submission" date="2019-05" db="EMBL/GenBank/DDBJ databases">
        <authorList>
            <person name="Zhou X."/>
        </authorList>
    </citation>
    <scope>NUCLEOTIDE SEQUENCE [LARGE SCALE GENOMIC DNA]</scope>
    <source>
        <strain evidence="2 3">DSM 432</strain>
    </source>
</reference>
<dbReference type="PANTHER" id="PTHR30514:SF18">
    <property type="entry name" value="RPIR-FAMILY TRANSCRIPTIONAL REGULATOR"/>
    <property type="match status" value="1"/>
</dbReference>
<dbReference type="InterPro" id="IPR000281">
    <property type="entry name" value="HTH_RpiR"/>
</dbReference>
<dbReference type="InterPro" id="IPR036388">
    <property type="entry name" value="WH-like_DNA-bd_sf"/>
</dbReference>
<sequence length="283" mass="30976">MSTTISAKDSLVARIARHRDGLSPTERRLAEFLIDFPGNLPAYTATELANAARVSNAAVTRFFHRLGYESYNDARRQVRLEQKAGSPLLLLSGDSNASDTLRAHLELSVQNLSETYGGLSEDMIDRIAQAMLAAKRVWFVGFRNNQSFAAYLRWQVFRVIQTSILLPVAGETIAEYAVTLKKGDVLIVFALRRSTPASSRLIARAVEAGAEVLCVVDSATENPGPATWLITCQARAAGPLDNHVAVIGLSHFLANRVLELSGREGRRRMAAIEAAHDAFDEEP</sequence>
<dbReference type="InterPro" id="IPR001347">
    <property type="entry name" value="SIS_dom"/>
</dbReference>
<protein>
    <submittedName>
        <fullName evidence="2">MurR/RpiR family transcriptional regulator</fullName>
    </submittedName>
</protein>
<comment type="caution">
    <text evidence="2">The sequence shown here is derived from an EMBL/GenBank/DDBJ whole genome shotgun (WGS) entry which is preliminary data.</text>
</comment>
<dbReference type="PROSITE" id="PS51071">
    <property type="entry name" value="HTH_RPIR"/>
    <property type="match status" value="1"/>
</dbReference>
<dbReference type="Gene3D" id="1.10.10.10">
    <property type="entry name" value="Winged helix-like DNA-binding domain superfamily/Winged helix DNA-binding domain"/>
    <property type="match status" value="1"/>
</dbReference>
<proteinExistence type="predicted"/>
<evidence type="ECO:0000313" key="2">
    <source>
        <dbReference type="EMBL" id="TLX44696.1"/>
    </source>
</evidence>
<evidence type="ECO:0000259" key="1">
    <source>
        <dbReference type="PROSITE" id="PS51071"/>
    </source>
</evidence>
<dbReference type="InterPro" id="IPR047640">
    <property type="entry name" value="RpiR-like"/>
</dbReference>
<dbReference type="Gene3D" id="3.40.50.10490">
    <property type="entry name" value="Glucose-6-phosphate isomerase like protein, domain 1"/>
    <property type="match status" value="1"/>
</dbReference>
<dbReference type="InterPro" id="IPR046348">
    <property type="entry name" value="SIS_dom_sf"/>
</dbReference>